<reference evidence="1" key="1">
    <citation type="submission" date="2015-12" db="EMBL/GenBank/DDBJ databases">
        <title>Gene expression during late stages of embryo sac development: a critical building block for successful pollen-pistil interactions.</title>
        <authorList>
            <person name="Liu Y."/>
            <person name="Joly V."/>
            <person name="Sabar M."/>
            <person name="Matton D.P."/>
        </authorList>
    </citation>
    <scope>NUCLEOTIDE SEQUENCE</scope>
</reference>
<dbReference type="EMBL" id="GEDG01035236">
    <property type="protein sequence ID" value="JAP09319.1"/>
    <property type="molecule type" value="Transcribed_RNA"/>
</dbReference>
<organism evidence="1">
    <name type="scientific">Solanum chacoense</name>
    <name type="common">Chaco potato</name>
    <dbReference type="NCBI Taxonomy" id="4108"/>
    <lineage>
        <taxon>Eukaryota</taxon>
        <taxon>Viridiplantae</taxon>
        <taxon>Streptophyta</taxon>
        <taxon>Embryophyta</taxon>
        <taxon>Tracheophyta</taxon>
        <taxon>Spermatophyta</taxon>
        <taxon>Magnoliopsida</taxon>
        <taxon>eudicotyledons</taxon>
        <taxon>Gunneridae</taxon>
        <taxon>Pentapetalae</taxon>
        <taxon>asterids</taxon>
        <taxon>lamiids</taxon>
        <taxon>Solanales</taxon>
        <taxon>Solanaceae</taxon>
        <taxon>Solanoideae</taxon>
        <taxon>Solaneae</taxon>
        <taxon>Solanum</taxon>
    </lineage>
</organism>
<name>A0A0V0GNK1_SOLCH</name>
<accession>A0A0V0GNK1</accession>
<dbReference type="AlphaFoldDB" id="A0A0V0GNK1"/>
<evidence type="ECO:0000313" key="1">
    <source>
        <dbReference type="EMBL" id="JAP09319.1"/>
    </source>
</evidence>
<proteinExistence type="predicted"/>
<protein>
    <submittedName>
        <fullName evidence="1">Putative ovule protein</fullName>
    </submittedName>
</protein>
<sequence length="66" mass="7623">MNPTQVCLSYSSNFTQNRLHQTSRDTLRPRTQSSRPPTKLFTQLLILKCVVKSKELPLIFRSTTTI</sequence>